<name>A0A6C2YRD5_9BACT</name>
<dbReference type="Gene3D" id="2.60.40.1120">
    <property type="entry name" value="Carboxypeptidase-like, regulatory domain"/>
    <property type="match status" value="1"/>
</dbReference>
<gene>
    <name evidence="1" type="ORF">GMBLW1_49750</name>
</gene>
<evidence type="ECO:0000313" key="2">
    <source>
        <dbReference type="Proteomes" id="UP000464378"/>
    </source>
</evidence>
<proteinExistence type="predicted"/>
<dbReference type="SUPFAM" id="SSF49464">
    <property type="entry name" value="Carboxypeptidase regulatory domain-like"/>
    <property type="match status" value="1"/>
</dbReference>
<organism evidence="1">
    <name type="scientific">Tuwongella immobilis</name>
    <dbReference type="NCBI Taxonomy" id="692036"/>
    <lineage>
        <taxon>Bacteria</taxon>
        <taxon>Pseudomonadati</taxon>
        <taxon>Planctomycetota</taxon>
        <taxon>Planctomycetia</taxon>
        <taxon>Gemmatales</taxon>
        <taxon>Gemmataceae</taxon>
        <taxon>Tuwongella</taxon>
    </lineage>
</organism>
<accession>A0A6C2YRD5</accession>
<evidence type="ECO:0008006" key="3">
    <source>
        <dbReference type="Google" id="ProtNLM"/>
    </source>
</evidence>
<dbReference type="EMBL" id="LR593887">
    <property type="protein sequence ID" value="VTS05800.1"/>
    <property type="molecule type" value="Genomic_DNA"/>
</dbReference>
<dbReference type="Proteomes" id="UP000464378">
    <property type="component" value="Chromosome"/>
</dbReference>
<sequence>MRWLLILSGLIAILLYSGAPGRTPAAKLPTREPVEPIPHLGRDFDASRTGKLVGHIRWEGPRPTVPGFRTPRILLGQATWLSAENPLAPQIQTAMPGMPAGVAGVLIELRGVRLARSKEWNLGPVTVHTRNTQIGIEQDGRPFASVGVVRRGESVRLASEAPGVESLRARGAAFFTLAMPSAGSVAERKLDHAGLVEWSSAVGNFWARAYVAVSDHPYWAVTDAEGKFELSEIPEGEYEWVATLPSWRVVSEERDPELMWTMRQTYAAPVSHTERVRIAAGERQTVRAAFRESDFPVTGR</sequence>
<dbReference type="InParanoid" id="A0A6C2YRD5"/>
<dbReference type="EMBL" id="LR586016">
    <property type="protein sequence ID" value="VIP04218.1"/>
    <property type="molecule type" value="Genomic_DNA"/>
</dbReference>
<dbReference type="RefSeq" id="WP_162659329.1">
    <property type="nucleotide sequence ID" value="NZ_LR593887.1"/>
</dbReference>
<reference evidence="1" key="1">
    <citation type="submission" date="2019-04" db="EMBL/GenBank/DDBJ databases">
        <authorList>
            <consortium name="Science for Life Laboratories"/>
        </authorList>
    </citation>
    <scope>NUCLEOTIDE SEQUENCE</scope>
    <source>
        <strain evidence="1">MBLW1</strain>
    </source>
</reference>
<keyword evidence="2" id="KW-1185">Reference proteome</keyword>
<dbReference type="InterPro" id="IPR008969">
    <property type="entry name" value="CarboxyPept-like_regulatory"/>
</dbReference>
<evidence type="ECO:0000313" key="1">
    <source>
        <dbReference type="EMBL" id="VIP04218.1"/>
    </source>
</evidence>
<dbReference type="AlphaFoldDB" id="A0A6C2YRD5"/>
<protein>
    <recommendedName>
        <fullName evidence="3">Carboxypeptidase regulatory-like domain-containing protein</fullName>
    </recommendedName>
</protein>
<dbReference type="KEGG" id="tim:GMBLW1_49750"/>